<keyword evidence="9 10" id="KW-0472">Membrane</keyword>
<dbReference type="Pfam" id="PF00153">
    <property type="entry name" value="Mito_carr"/>
    <property type="match status" value="3"/>
</dbReference>
<keyword evidence="4 10" id="KW-0812">Transmembrane</keyword>
<dbReference type="InterPro" id="IPR018108">
    <property type="entry name" value="MCP_transmembrane"/>
</dbReference>
<evidence type="ECO:0000256" key="1">
    <source>
        <dbReference type="ARBA" id="ARBA00004225"/>
    </source>
</evidence>
<comment type="similarity">
    <text evidence="2 11">Belongs to the mitochondrial carrier (TC 2.A.29) family.</text>
</comment>
<dbReference type="EMBL" id="JAGMWT010000006">
    <property type="protein sequence ID" value="KAH7126634.1"/>
    <property type="molecule type" value="Genomic_DNA"/>
</dbReference>
<name>A0A9P9IPJ8_9PLEO</name>
<accession>A0A9P9IPJ8</accession>
<dbReference type="SUPFAM" id="SSF103506">
    <property type="entry name" value="Mitochondrial carrier"/>
    <property type="match status" value="1"/>
</dbReference>
<organism evidence="12 13">
    <name type="scientific">Dendryphion nanum</name>
    <dbReference type="NCBI Taxonomy" id="256645"/>
    <lineage>
        <taxon>Eukaryota</taxon>
        <taxon>Fungi</taxon>
        <taxon>Dikarya</taxon>
        <taxon>Ascomycota</taxon>
        <taxon>Pezizomycotina</taxon>
        <taxon>Dothideomycetes</taxon>
        <taxon>Pleosporomycetidae</taxon>
        <taxon>Pleosporales</taxon>
        <taxon>Torulaceae</taxon>
        <taxon>Dendryphion</taxon>
    </lineage>
</organism>
<keyword evidence="5" id="KW-0677">Repeat</keyword>
<protein>
    <submittedName>
        <fullName evidence="12">Mitochondrial carrier domain-containing protein</fullName>
    </submittedName>
</protein>
<keyword evidence="13" id="KW-1185">Reference proteome</keyword>
<evidence type="ECO:0000256" key="2">
    <source>
        <dbReference type="ARBA" id="ARBA00006375"/>
    </source>
</evidence>
<proteinExistence type="inferred from homology"/>
<comment type="subcellular location">
    <subcellularLocation>
        <location evidence="1">Mitochondrion membrane</location>
        <topology evidence="1">Multi-pass membrane protein</topology>
    </subcellularLocation>
</comment>
<evidence type="ECO:0000256" key="3">
    <source>
        <dbReference type="ARBA" id="ARBA00022448"/>
    </source>
</evidence>
<keyword evidence="6" id="KW-0999">Mitochondrion inner membrane</keyword>
<dbReference type="OrthoDB" id="44467at2759"/>
<feature type="repeat" description="Solcar" evidence="10">
    <location>
        <begin position="106"/>
        <end position="191"/>
    </location>
</feature>
<dbReference type="PANTHER" id="PTHR45788:SF4">
    <property type="entry name" value="TRICARBOXYLATE TRANSPORT PROTEIN, MITOCHONDRIAL"/>
    <property type="match status" value="1"/>
</dbReference>
<keyword evidence="7" id="KW-1133">Transmembrane helix</keyword>
<feature type="repeat" description="Solcar" evidence="10">
    <location>
        <begin position="8"/>
        <end position="94"/>
    </location>
</feature>
<dbReference type="GO" id="GO:0071913">
    <property type="term" value="F:citrate secondary active transmembrane transporter activity"/>
    <property type="evidence" value="ECO:0007669"/>
    <property type="project" value="TreeGrafter"/>
</dbReference>
<gene>
    <name evidence="12" type="ORF">B0J11DRAFT_558211</name>
</gene>
<evidence type="ECO:0000256" key="11">
    <source>
        <dbReference type="RuleBase" id="RU000488"/>
    </source>
</evidence>
<evidence type="ECO:0000256" key="7">
    <source>
        <dbReference type="ARBA" id="ARBA00022989"/>
    </source>
</evidence>
<sequence>MASKSSHATPLQSVIAGATAGGIESMVTYPTEYVKTRQQLLRGQMTTQTPLRILVSTVQTEGLGRLYTGGTAFCISNASKSGVRFLTFDYVRSRLPKNAAGKTSVTGNLVAGICAGVAESIAVLTPGENLKTRLIDDAAGKQKYRSTIHAIRKILEQEGPLSFFRGVWPVTLKQSSNAMVRFTSYNYLSSVLQPSLGTSASAVAGAMAGVVTVYCTMPFDNIKTQMQSLEGKLMYRGSWDCAKKLVRDGGFQKLWKGTTPRLVRLSVSGAISFTVYEEVVRLTGTRVLAMAPLQEAKGSTRVEF</sequence>
<evidence type="ECO:0000256" key="9">
    <source>
        <dbReference type="ARBA" id="ARBA00023136"/>
    </source>
</evidence>
<dbReference type="Gene3D" id="1.50.40.10">
    <property type="entry name" value="Mitochondrial carrier domain"/>
    <property type="match status" value="1"/>
</dbReference>
<dbReference type="InterPro" id="IPR049563">
    <property type="entry name" value="TXTP-like"/>
</dbReference>
<dbReference type="GO" id="GO:0031966">
    <property type="term" value="C:mitochondrial membrane"/>
    <property type="evidence" value="ECO:0007669"/>
    <property type="project" value="UniProtKB-SubCell"/>
</dbReference>
<dbReference type="PANTHER" id="PTHR45788">
    <property type="entry name" value="SUCCINATE/FUMARATE MITOCHONDRIAL TRANSPORTER-RELATED"/>
    <property type="match status" value="1"/>
</dbReference>
<reference evidence="12" key="1">
    <citation type="journal article" date="2021" name="Nat. Commun.">
        <title>Genetic determinants of endophytism in the Arabidopsis root mycobiome.</title>
        <authorList>
            <person name="Mesny F."/>
            <person name="Miyauchi S."/>
            <person name="Thiergart T."/>
            <person name="Pickel B."/>
            <person name="Atanasova L."/>
            <person name="Karlsson M."/>
            <person name="Huettel B."/>
            <person name="Barry K.W."/>
            <person name="Haridas S."/>
            <person name="Chen C."/>
            <person name="Bauer D."/>
            <person name="Andreopoulos W."/>
            <person name="Pangilinan J."/>
            <person name="LaButti K."/>
            <person name="Riley R."/>
            <person name="Lipzen A."/>
            <person name="Clum A."/>
            <person name="Drula E."/>
            <person name="Henrissat B."/>
            <person name="Kohler A."/>
            <person name="Grigoriev I.V."/>
            <person name="Martin F.M."/>
            <person name="Hacquard S."/>
        </authorList>
    </citation>
    <scope>NUCLEOTIDE SEQUENCE</scope>
    <source>
        <strain evidence="12">MPI-CAGE-CH-0243</strain>
    </source>
</reference>
<evidence type="ECO:0000256" key="8">
    <source>
        <dbReference type="ARBA" id="ARBA00023128"/>
    </source>
</evidence>
<comment type="caution">
    <text evidence="12">The sequence shown here is derived from an EMBL/GenBank/DDBJ whole genome shotgun (WGS) entry which is preliminary data.</text>
</comment>
<keyword evidence="3 11" id="KW-0813">Transport</keyword>
<evidence type="ECO:0000313" key="12">
    <source>
        <dbReference type="EMBL" id="KAH7126634.1"/>
    </source>
</evidence>
<feature type="repeat" description="Solcar" evidence="10">
    <location>
        <begin position="196"/>
        <end position="282"/>
    </location>
</feature>
<dbReference type="AlphaFoldDB" id="A0A9P9IPJ8"/>
<evidence type="ECO:0000256" key="5">
    <source>
        <dbReference type="ARBA" id="ARBA00022737"/>
    </source>
</evidence>
<evidence type="ECO:0000256" key="6">
    <source>
        <dbReference type="ARBA" id="ARBA00022792"/>
    </source>
</evidence>
<keyword evidence="8" id="KW-0496">Mitochondrion</keyword>
<evidence type="ECO:0000313" key="13">
    <source>
        <dbReference type="Proteomes" id="UP000700596"/>
    </source>
</evidence>
<evidence type="ECO:0000256" key="4">
    <source>
        <dbReference type="ARBA" id="ARBA00022692"/>
    </source>
</evidence>
<dbReference type="GO" id="GO:0006843">
    <property type="term" value="P:mitochondrial citrate transmembrane transport"/>
    <property type="evidence" value="ECO:0007669"/>
    <property type="project" value="TreeGrafter"/>
</dbReference>
<dbReference type="InterPro" id="IPR023395">
    <property type="entry name" value="MCP_dom_sf"/>
</dbReference>
<evidence type="ECO:0000256" key="10">
    <source>
        <dbReference type="PROSITE-ProRule" id="PRU00282"/>
    </source>
</evidence>
<dbReference type="PROSITE" id="PS50920">
    <property type="entry name" value="SOLCAR"/>
    <property type="match status" value="3"/>
</dbReference>
<dbReference type="Proteomes" id="UP000700596">
    <property type="component" value="Unassembled WGS sequence"/>
</dbReference>